<dbReference type="OrthoDB" id="2195242at2759"/>
<evidence type="ECO:0000313" key="4">
    <source>
        <dbReference type="EMBL" id="QOJ52466.1"/>
    </source>
</evidence>
<evidence type="ECO:0000256" key="2">
    <source>
        <dbReference type="SAM" id="SignalP"/>
    </source>
</evidence>
<dbReference type="SMR" id="A0A1W0E7X7"/>
<dbReference type="EMBL" id="MT249228">
    <property type="protein sequence ID" value="QOJ52466.1"/>
    <property type="molecule type" value="Genomic_DNA"/>
</dbReference>
<gene>
    <name evidence="4" type="primary">PTP2</name>
    <name evidence="3" type="ORF">EHP00_803</name>
</gene>
<organism evidence="3 5">
    <name type="scientific">Ecytonucleospora hepatopenaei</name>
    <dbReference type="NCBI Taxonomy" id="646526"/>
    <lineage>
        <taxon>Eukaryota</taxon>
        <taxon>Fungi</taxon>
        <taxon>Fungi incertae sedis</taxon>
        <taxon>Microsporidia</taxon>
        <taxon>Enterocytozoonidae</taxon>
        <taxon>Ecytonucleospora</taxon>
    </lineage>
</organism>
<feature type="chain" id="PRO_5036027810" evidence="2">
    <location>
        <begin position="16"/>
        <end position="284"/>
    </location>
</feature>
<feature type="compositionally biased region" description="Polar residues" evidence="1">
    <location>
        <begin position="270"/>
        <end position="284"/>
    </location>
</feature>
<feature type="signal peptide" evidence="2">
    <location>
        <begin position="1"/>
        <end position="15"/>
    </location>
</feature>
<keyword evidence="5" id="KW-1185">Reference proteome</keyword>
<reference evidence="4" key="2">
    <citation type="journal article" date="2020" name="Microorganisms">
        <title>Integrated qPCR and Staining Methods for Detection and Quantification of Enterocytozoon hepatopenaei in Shrimp Litopenaeus vannamei.</title>
        <authorList>
            <person name="Wang L."/>
            <person name="Lv Q."/>
            <person name="He Y."/>
            <person name="Gu R."/>
            <person name="Zhou B."/>
            <person name="Chen J."/>
            <person name="Fan X."/>
            <person name="Pan G."/>
            <person name="Long M."/>
            <person name="Zhou Z."/>
        </authorList>
    </citation>
    <scope>NUCLEOTIDE SEQUENCE</scope>
</reference>
<dbReference type="AlphaFoldDB" id="A0A1W0E7X7"/>
<dbReference type="VEuPathDB" id="MicrosporidiaDB:EHP00_803"/>
<evidence type="ECO:0000256" key="1">
    <source>
        <dbReference type="SAM" id="MobiDB-lite"/>
    </source>
</evidence>
<dbReference type="Pfam" id="PF17022">
    <property type="entry name" value="PTP2"/>
    <property type="match status" value="1"/>
</dbReference>
<dbReference type="EMBL" id="MNPJ01000011">
    <property type="protein sequence ID" value="OQS55341.1"/>
    <property type="molecule type" value="Genomic_DNA"/>
</dbReference>
<keyword evidence="2" id="KW-0732">Signal</keyword>
<protein>
    <submittedName>
        <fullName evidence="4">Polar tube protein 2</fullName>
    </submittedName>
</protein>
<name>A0A1W0E7X7_9MICR</name>
<dbReference type="Proteomes" id="UP000192758">
    <property type="component" value="Unassembled WGS sequence"/>
</dbReference>
<proteinExistence type="predicted"/>
<evidence type="ECO:0000313" key="5">
    <source>
        <dbReference type="Proteomes" id="UP000192758"/>
    </source>
</evidence>
<feature type="region of interest" description="Disordered" evidence="1">
    <location>
        <begin position="253"/>
        <end position="284"/>
    </location>
</feature>
<evidence type="ECO:0000313" key="3">
    <source>
        <dbReference type="EMBL" id="OQS55341.1"/>
    </source>
</evidence>
<reference evidence="3 5" key="1">
    <citation type="journal article" date="2017" name="Environ. Microbiol.">
        <title>Decay of the glycolytic pathway and adaptation to intranuclear parasitism within Enterocytozoonidae microsporidia.</title>
        <authorList>
            <person name="Wiredu Boakye D."/>
            <person name="Jaroenlak P."/>
            <person name="Prachumwat A."/>
            <person name="Williams T.A."/>
            <person name="Bateman K.S."/>
            <person name="Itsathitphaisarn O."/>
            <person name="Sritunyalucksana K."/>
            <person name="Paszkiewicz K.H."/>
            <person name="Moore K.A."/>
            <person name="Stentiford G.D."/>
            <person name="Williams B.A."/>
        </authorList>
    </citation>
    <scope>NUCLEOTIDE SEQUENCE [LARGE SCALE GENOMIC DNA]</scope>
    <source>
        <strain evidence="3 5">TH1</strain>
    </source>
</reference>
<sequence length="284" mass="31789">MSLYNALVLLTTIKAGTVNMPLPGQGQNNAQQDPIARHIQDMKVETEEAKRRAAAECQQSLIEKNVQVDGAQQKVDPSEFTACVEAKKKKLFQLSKSINSLIKNEMSKPIQKPCVVKLNQATKNCYTKAALKEWLKGSKYSLDVFKNVVEIWNTEKEKLIAMIVHETPKYELILPPKVCKSFFKRPSYKMDVNRAGDMINSQGKPNEKKDIAKDCRPCSDFANTTEGAFAECKNTCDPMSMIVNVSDSIHTVHRPTTLPSGKDDHKKPTPSESEINNETLTSNE</sequence>
<accession>A0A1W0E7X7</accession>
<dbReference type="InterPro" id="IPR031507">
    <property type="entry name" value="PTP2"/>
</dbReference>